<dbReference type="OrthoDB" id="9793175at2"/>
<feature type="domain" description="Fe/B12 periplasmic-binding" evidence="9">
    <location>
        <begin position="64"/>
        <end position="324"/>
    </location>
</feature>
<evidence type="ECO:0000256" key="5">
    <source>
        <dbReference type="ARBA" id="ARBA00023139"/>
    </source>
</evidence>
<gene>
    <name evidence="10" type="ORF">JCM16418_1249</name>
</gene>
<protein>
    <submittedName>
        <fullName evidence="10">Iron(III) dicitrate ABC transporter</fullName>
    </submittedName>
</protein>
<dbReference type="CDD" id="cd01146">
    <property type="entry name" value="FhuD"/>
    <property type="match status" value="1"/>
</dbReference>
<evidence type="ECO:0000256" key="6">
    <source>
        <dbReference type="ARBA" id="ARBA00023288"/>
    </source>
</evidence>
<name>W7YI15_9BACL</name>
<dbReference type="RefSeq" id="WP_036646880.1">
    <property type="nucleotide sequence ID" value="NZ_BAVZ01000002.1"/>
</dbReference>
<dbReference type="InterPro" id="IPR051313">
    <property type="entry name" value="Bact_iron-sidero_bind"/>
</dbReference>
<feature type="region of interest" description="Disordered" evidence="7">
    <location>
        <begin position="26"/>
        <end position="46"/>
    </location>
</feature>
<comment type="caution">
    <text evidence="10">The sequence shown here is derived from an EMBL/GenBank/DDBJ whole genome shotgun (WGS) entry which is preliminary data.</text>
</comment>
<reference evidence="10 11" key="1">
    <citation type="journal article" date="2014" name="Genome Announc.">
        <title>Draft Genome Sequence of Paenibacillus pini JCM 16418T, Isolated from the Rhizosphere of Pine Tree.</title>
        <authorList>
            <person name="Yuki M."/>
            <person name="Oshima K."/>
            <person name="Suda W."/>
            <person name="Oshida Y."/>
            <person name="Kitamura K."/>
            <person name="Iida Y."/>
            <person name="Hattori M."/>
            <person name="Ohkuma M."/>
        </authorList>
    </citation>
    <scope>NUCLEOTIDE SEQUENCE [LARGE SCALE GENOMIC DNA]</scope>
    <source>
        <strain evidence="10 11">JCM 16418</strain>
    </source>
</reference>
<evidence type="ECO:0000256" key="4">
    <source>
        <dbReference type="ARBA" id="ARBA00022729"/>
    </source>
</evidence>
<dbReference type="STRING" id="1236976.JCM16418_1249"/>
<dbReference type="GO" id="GO:0030288">
    <property type="term" value="C:outer membrane-bounded periplasmic space"/>
    <property type="evidence" value="ECO:0007669"/>
    <property type="project" value="TreeGrafter"/>
</dbReference>
<organism evidence="10 11">
    <name type="scientific">Paenibacillus pini JCM 16418</name>
    <dbReference type="NCBI Taxonomy" id="1236976"/>
    <lineage>
        <taxon>Bacteria</taxon>
        <taxon>Bacillati</taxon>
        <taxon>Bacillota</taxon>
        <taxon>Bacilli</taxon>
        <taxon>Bacillales</taxon>
        <taxon>Paenibacillaceae</taxon>
        <taxon>Paenibacillus</taxon>
    </lineage>
</organism>
<evidence type="ECO:0000256" key="8">
    <source>
        <dbReference type="SAM" id="SignalP"/>
    </source>
</evidence>
<evidence type="ECO:0000259" key="9">
    <source>
        <dbReference type="PROSITE" id="PS50983"/>
    </source>
</evidence>
<sequence>MKKKWNGMILMLLAVVLVLSACGKDSGEATSNNTNKGAAETSDSADRSIDTIMGKVNVPAHPKRVVVLTNEGTEALLSVGVKPVGAVKSWTGDPWYPHIKDQMQDVVNVGEEGQPNVEAIVALKPDLILGTKMRHEKIYDQLSAIAPTVFSETLRGEWKENFKLWTNAINEQAKGEEVLAAYDKHVADIKAKAGDKLKEKVSMVRFMPGKARMYYKDTFSGLILKELGFARTKAQDNDGFFDNVGKERIPEMDGDILFYFTYETGNGEGSQMEKEWTNDKLWKNLDVVKKGNAHRVDDVIWNTSGGVLSANLMLDDLKKYFDIQ</sequence>
<dbReference type="SUPFAM" id="SSF53807">
    <property type="entry name" value="Helical backbone' metal receptor"/>
    <property type="match status" value="1"/>
</dbReference>
<dbReference type="EMBL" id="BAVZ01000002">
    <property type="protein sequence ID" value="GAF07253.1"/>
    <property type="molecule type" value="Genomic_DNA"/>
</dbReference>
<proteinExistence type="inferred from homology"/>
<keyword evidence="4 8" id="KW-0732">Signal</keyword>
<keyword evidence="5" id="KW-0564">Palmitate</keyword>
<evidence type="ECO:0000256" key="2">
    <source>
        <dbReference type="ARBA" id="ARBA00008814"/>
    </source>
</evidence>
<dbReference type="PANTHER" id="PTHR30532">
    <property type="entry name" value="IRON III DICITRATE-BINDING PERIPLASMIC PROTEIN"/>
    <property type="match status" value="1"/>
</dbReference>
<feature type="signal peptide" evidence="8">
    <location>
        <begin position="1"/>
        <end position="21"/>
    </location>
</feature>
<evidence type="ECO:0000313" key="11">
    <source>
        <dbReference type="Proteomes" id="UP000019364"/>
    </source>
</evidence>
<dbReference type="Proteomes" id="UP000019364">
    <property type="component" value="Unassembled WGS sequence"/>
</dbReference>
<dbReference type="GO" id="GO:1901678">
    <property type="term" value="P:iron coordination entity transport"/>
    <property type="evidence" value="ECO:0007669"/>
    <property type="project" value="UniProtKB-ARBA"/>
</dbReference>
<dbReference type="PROSITE" id="PS50983">
    <property type="entry name" value="FE_B12_PBP"/>
    <property type="match status" value="1"/>
</dbReference>
<dbReference type="Pfam" id="PF01497">
    <property type="entry name" value="Peripla_BP_2"/>
    <property type="match status" value="1"/>
</dbReference>
<keyword evidence="3" id="KW-0813">Transport</keyword>
<comment type="subcellular location">
    <subcellularLocation>
        <location evidence="1">Cell membrane</location>
        <topology evidence="1">Lipid-anchor</topology>
    </subcellularLocation>
</comment>
<dbReference type="FunFam" id="3.40.50.1980:FF:000018">
    <property type="entry name" value="Iron(III) dicitrate-binding periplasmic protein"/>
    <property type="match status" value="1"/>
</dbReference>
<dbReference type="AlphaFoldDB" id="W7YI15"/>
<dbReference type="eggNOG" id="COG0614">
    <property type="taxonomic scope" value="Bacteria"/>
</dbReference>
<accession>W7YI15</accession>
<dbReference type="GO" id="GO:0005886">
    <property type="term" value="C:plasma membrane"/>
    <property type="evidence" value="ECO:0007669"/>
    <property type="project" value="UniProtKB-SubCell"/>
</dbReference>
<keyword evidence="6" id="KW-0449">Lipoprotein</keyword>
<evidence type="ECO:0000256" key="1">
    <source>
        <dbReference type="ARBA" id="ARBA00004193"/>
    </source>
</evidence>
<dbReference type="PANTHER" id="PTHR30532:SF21">
    <property type="entry name" value="SIDEROPHORE-BINDING LIPOPROTEIN YFIY-RELATED"/>
    <property type="match status" value="1"/>
</dbReference>
<dbReference type="PROSITE" id="PS51257">
    <property type="entry name" value="PROKAR_LIPOPROTEIN"/>
    <property type="match status" value="1"/>
</dbReference>
<dbReference type="FunFam" id="3.40.50.1980:FF:000003">
    <property type="entry name" value="Iron ABC transporter substrate-binding protein"/>
    <property type="match status" value="1"/>
</dbReference>
<comment type="similarity">
    <text evidence="2">Belongs to the bacterial solute-binding protein 8 family.</text>
</comment>
<dbReference type="Gene3D" id="3.40.50.1980">
    <property type="entry name" value="Nitrogenase molybdenum iron protein domain"/>
    <property type="match status" value="2"/>
</dbReference>
<evidence type="ECO:0000313" key="10">
    <source>
        <dbReference type="EMBL" id="GAF07253.1"/>
    </source>
</evidence>
<evidence type="ECO:0000256" key="7">
    <source>
        <dbReference type="SAM" id="MobiDB-lite"/>
    </source>
</evidence>
<dbReference type="InterPro" id="IPR002491">
    <property type="entry name" value="ABC_transptr_periplasmic_BD"/>
</dbReference>
<feature type="chain" id="PRO_5039690494" evidence="8">
    <location>
        <begin position="22"/>
        <end position="324"/>
    </location>
</feature>
<evidence type="ECO:0000256" key="3">
    <source>
        <dbReference type="ARBA" id="ARBA00022448"/>
    </source>
</evidence>
<keyword evidence="11" id="KW-1185">Reference proteome</keyword>